<dbReference type="GO" id="GO:0008803">
    <property type="term" value="F:bis(5'-nucleosyl)-tetraphosphatase (symmetrical) activity"/>
    <property type="evidence" value="ECO:0007669"/>
    <property type="project" value="TreeGrafter"/>
</dbReference>
<organism evidence="2 3">
    <name type="scientific">Mesorhizobium tamadayense</name>
    <dbReference type="NCBI Taxonomy" id="425306"/>
    <lineage>
        <taxon>Bacteria</taxon>
        <taxon>Pseudomonadati</taxon>
        <taxon>Pseudomonadota</taxon>
        <taxon>Alphaproteobacteria</taxon>
        <taxon>Hyphomicrobiales</taxon>
        <taxon>Phyllobacteriaceae</taxon>
        <taxon>Mesorhizobium</taxon>
    </lineage>
</organism>
<dbReference type="RefSeq" id="WP_124999742.1">
    <property type="nucleotide sequence ID" value="NZ_RQXT01000017.1"/>
</dbReference>
<dbReference type="InterPro" id="IPR004843">
    <property type="entry name" value="Calcineurin-like_PHP"/>
</dbReference>
<dbReference type="GO" id="GO:0110154">
    <property type="term" value="P:RNA decapping"/>
    <property type="evidence" value="ECO:0007669"/>
    <property type="project" value="TreeGrafter"/>
</dbReference>
<protein>
    <submittedName>
        <fullName evidence="2">Serine/threonine protein phosphatase</fullName>
    </submittedName>
</protein>
<dbReference type="AlphaFoldDB" id="A0A3P3FRI7"/>
<dbReference type="CDD" id="cd00144">
    <property type="entry name" value="MPP_PPP_family"/>
    <property type="match status" value="1"/>
</dbReference>
<dbReference type="EMBL" id="RQXT01000017">
    <property type="protein sequence ID" value="RRI01164.1"/>
    <property type="molecule type" value="Genomic_DNA"/>
</dbReference>
<proteinExistence type="predicted"/>
<evidence type="ECO:0000313" key="2">
    <source>
        <dbReference type="EMBL" id="RRI01164.1"/>
    </source>
</evidence>
<comment type="caution">
    <text evidence="2">The sequence shown here is derived from an EMBL/GenBank/DDBJ whole genome shotgun (WGS) entry which is preliminary data.</text>
</comment>
<dbReference type="PANTHER" id="PTHR42850:SF4">
    <property type="entry name" value="ZINC-DEPENDENT ENDOPOLYPHOSPHATASE"/>
    <property type="match status" value="1"/>
</dbReference>
<keyword evidence="3" id="KW-1185">Reference proteome</keyword>
<accession>A0A3P3FRI7</accession>
<dbReference type="InterPro" id="IPR029052">
    <property type="entry name" value="Metallo-depent_PP-like"/>
</dbReference>
<dbReference type="GO" id="GO:0016791">
    <property type="term" value="F:phosphatase activity"/>
    <property type="evidence" value="ECO:0007669"/>
    <property type="project" value="TreeGrafter"/>
</dbReference>
<dbReference type="Pfam" id="PF00149">
    <property type="entry name" value="Metallophos"/>
    <property type="match status" value="1"/>
</dbReference>
<evidence type="ECO:0000313" key="3">
    <source>
        <dbReference type="Proteomes" id="UP000273786"/>
    </source>
</evidence>
<dbReference type="OrthoDB" id="9807890at2"/>
<reference evidence="2 3" key="1">
    <citation type="submission" date="2018-11" db="EMBL/GenBank/DDBJ databases">
        <title>the genome of Mesorhizobium tamadayense DSM 28320.</title>
        <authorList>
            <person name="Gao J."/>
        </authorList>
    </citation>
    <scope>NUCLEOTIDE SEQUENCE [LARGE SCALE GENOMIC DNA]</scope>
    <source>
        <strain evidence="2 3">DSM 28320</strain>
    </source>
</reference>
<dbReference type="PANTHER" id="PTHR42850">
    <property type="entry name" value="METALLOPHOSPHOESTERASE"/>
    <property type="match status" value="1"/>
</dbReference>
<dbReference type="InterPro" id="IPR050126">
    <property type="entry name" value="Ap4A_hydrolase"/>
</dbReference>
<dbReference type="Gene3D" id="3.60.21.10">
    <property type="match status" value="1"/>
</dbReference>
<dbReference type="GO" id="GO:0005737">
    <property type="term" value="C:cytoplasm"/>
    <property type="evidence" value="ECO:0007669"/>
    <property type="project" value="TreeGrafter"/>
</dbReference>
<feature type="domain" description="Calcineurin-like phosphoesterase" evidence="1">
    <location>
        <begin position="27"/>
        <end position="215"/>
    </location>
</feature>
<dbReference type="SUPFAM" id="SSF56300">
    <property type="entry name" value="Metallo-dependent phosphatases"/>
    <property type="match status" value="1"/>
</dbReference>
<name>A0A3P3FRI7_9HYPH</name>
<evidence type="ECO:0000259" key="1">
    <source>
        <dbReference type="Pfam" id="PF00149"/>
    </source>
</evidence>
<gene>
    <name evidence="2" type="ORF">EH240_15845</name>
</gene>
<sequence>MSLFQRSRRPRQLPRERLVMDMRDTVVYAIGDVHGCYDALRALEQKILLDARQFRGRKIIIMLGDYIDRGPNSRRVVEHLMAPPPKGFLRVCLAGNHEVAMLNYLDGSLSREPWLAVGGRETLYSYGIDPAHLANLYASSEEVDESIREAIPAGHIGFLRTLPVMVCSERFVFVHAGIRPGIALEEQDEADLLNIRSDFLAAAHRLDHWVVHGHTIVDVPTLDGRRLGIDTGAFQSGRLTALRIVGKYGRLLSTGDD</sequence>
<dbReference type="Proteomes" id="UP000273786">
    <property type="component" value="Unassembled WGS sequence"/>
</dbReference>